<sequence>MTNSSKQRIEVIAHQTTKQGKTQCGDDYYFSENQDYFICVLADGLGSGPNAFESSSEVIKVVKNYHHEDVNSMMTRCNDVLFQKRGAAVAILKVDYKNNEFIYSCVGNIRFFLYSSMGKLTYPLPVTGYLSGKPQRFNTQRFPYESSSKFLLYSDGFDVQGVKGLLKSYSSIENIAEEIKSKYSSSADDATFIIGNLL</sequence>
<dbReference type="SMART" id="SM00331">
    <property type="entry name" value="PP2C_SIG"/>
    <property type="match status" value="1"/>
</dbReference>
<keyword evidence="3" id="KW-1185">Reference proteome</keyword>
<dbReference type="InterPro" id="IPR036457">
    <property type="entry name" value="PPM-type-like_dom_sf"/>
</dbReference>
<comment type="caution">
    <text evidence="2">The sequence shown here is derived from an EMBL/GenBank/DDBJ whole genome shotgun (WGS) entry which is preliminary data.</text>
</comment>
<protein>
    <submittedName>
        <fullName evidence="2">PP2C family serine/threonine-protein phosphatase</fullName>
        <ecNumber evidence="2">3.1.3.-</ecNumber>
    </submittedName>
</protein>
<dbReference type="InterPro" id="IPR001932">
    <property type="entry name" value="PPM-type_phosphatase-like_dom"/>
</dbReference>
<dbReference type="SUPFAM" id="SSF81606">
    <property type="entry name" value="PP2C-like"/>
    <property type="match status" value="1"/>
</dbReference>
<organism evidence="2 3">
    <name type="scientific">Cytobacillus spartinae</name>
    <dbReference type="NCBI Taxonomy" id="3299023"/>
    <lineage>
        <taxon>Bacteria</taxon>
        <taxon>Bacillati</taxon>
        <taxon>Bacillota</taxon>
        <taxon>Bacilli</taxon>
        <taxon>Bacillales</taxon>
        <taxon>Bacillaceae</taxon>
        <taxon>Cytobacillus</taxon>
    </lineage>
</organism>
<dbReference type="GO" id="GO:0016787">
    <property type="term" value="F:hydrolase activity"/>
    <property type="evidence" value="ECO:0007669"/>
    <property type="project" value="UniProtKB-KW"/>
</dbReference>
<proteinExistence type="predicted"/>
<dbReference type="RefSeq" id="WP_389363215.1">
    <property type="nucleotide sequence ID" value="NZ_JBIACK010000012.1"/>
</dbReference>
<evidence type="ECO:0000313" key="2">
    <source>
        <dbReference type="EMBL" id="MFE8703036.1"/>
    </source>
</evidence>
<dbReference type="Pfam" id="PF07228">
    <property type="entry name" value="SpoIIE"/>
    <property type="match status" value="1"/>
</dbReference>
<name>A0ABW6KFU4_9BACI</name>
<dbReference type="PANTHER" id="PTHR35801">
    <property type="entry name" value="PHOSPHOSERINE PHOSPHATASE RSBX"/>
    <property type="match status" value="1"/>
</dbReference>
<accession>A0ABW6KFU4</accession>
<evidence type="ECO:0000313" key="3">
    <source>
        <dbReference type="Proteomes" id="UP001601059"/>
    </source>
</evidence>
<dbReference type="PANTHER" id="PTHR35801:SF1">
    <property type="entry name" value="PHOSPHOSERINE PHOSPHATASE RSBX"/>
    <property type="match status" value="1"/>
</dbReference>
<evidence type="ECO:0000259" key="1">
    <source>
        <dbReference type="SMART" id="SM00331"/>
    </source>
</evidence>
<gene>
    <name evidence="2" type="ORF">ACFYKX_20715</name>
</gene>
<keyword evidence="2" id="KW-0378">Hydrolase</keyword>
<dbReference type="InterPro" id="IPR039248">
    <property type="entry name" value="Ptase_RsbX"/>
</dbReference>
<feature type="domain" description="PPM-type phosphatase" evidence="1">
    <location>
        <begin position="7"/>
        <end position="197"/>
    </location>
</feature>
<dbReference type="EMBL" id="JBIACK010000012">
    <property type="protein sequence ID" value="MFE8703036.1"/>
    <property type="molecule type" value="Genomic_DNA"/>
</dbReference>
<dbReference type="Proteomes" id="UP001601059">
    <property type="component" value="Unassembled WGS sequence"/>
</dbReference>
<dbReference type="EC" id="3.1.3.-" evidence="2"/>
<reference evidence="2 3" key="1">
    <citation type="submission" date="2024-08" db="EMBL/GenBank/DDBJ databases">
        <title>Two novel Cytobacillus novel species.</title>
        <authorList>
            <person name="Liu G."/>
        </authorList>
    </citation>
    <scope>NUCLEOTIDE SEQUENCE [LARGE SCALE GENOMIC DNA]</scope>
    <source>
        <strain evidence="2 3">FJAT-54145</strain>
    </source>
</reference>
<dbReference type="Gene3D" id="3.60.40.10">
    <property type="entry name" value="PPM-type phosphatase domain"/>
    <property type="match status" value="1"/>
</dbReference>